<dbReference type="OrthoDB" id="3265539at2759"/>
<dbReference type="Pfam" id="PF14223">
    <property type="entry name" value="Retrotran_gag_2"/>
    <property type="match status" value="1"/>
</dbReference>
<evidence type="ECO:0000313" key="2">
    <source>
        <dbReference type="Proteomes" id="UP000298327"/>
    </source>
</evidence>
<protein>
    <submittedName>
        <fullName evidence="1">Uncharacterized protein</fullName>
    </submittedName>
</protein>
<dbReference type="STRING" id="205917.A0A4Y9Z7W2"/>
<dbReference type="Proteomes" id="UP000298327">
    <property type="component" value="Unassembled WGS sequence"/>
</dbReference>
<comment type="caution">
    <text evidence="1">The sequence shown here is derived from an EMBL/GenBank/DDBJ whole genome shotgun (WGS) entry which is preliminary data.</text>
</comment>
<evidence type="ECO:0000313" key="1">
    <source>
        <dbReference type="EMBL" id="TFY70602.1"/>
    </source>
</evidence>
<accession>A0A4Y9Z7W2</accession>
<gene>
    <name evidence="1" type="ORF">EVG20_g2404</name>
</gene>
<sequence>MGLVSLSLNDAAAVLLKNASQMPRSYLYRISLAIRKCRLLVLEAKRTRGVSPAHDVVNAVLHAMAKARESKGGITEDANRAFDEAVETIASALKSMGSNTIETFEDEMAVAKQKDLGAMKLAAKVKGLLSRLSPLPEPELKLTFKFPDPEKGLTAGCTTLCKRFQNNITQDQLLWMFHNLRETQTSELVSLTENPHFYAGIPANPRHFSDDFALEPLKFDQSMPASDVNGTLQATGKVKSLLEPGSGMVVISTTNKVSIKHDICLEMLWPKIYGDRKNDWVLYSPPANSSCTTPPMDWQKSSNSILAPGLKPSMAHLLSSCITSQHVEDHLSQSPDSREVWQVLENPNSSCGLARSLALRRRFLTAKKKAAQPMQGWIGDIRRQVREMEAIDIVLSEQDKIIALTMGLPSAYARSILVFDAIPDQFTFDNVACHLLDGKNSALAGQPHQQPVSYRSSSL</sequence>
<keyword evidence="2" id="KW-1185">Reference proteome</keyword>
<dbReference type="EMBL" id="SEOQ01000093">
    <property type="protein sequence ID" value="TFY70602.1"/>
    <property type="molecule type" value="Genomic_DNA"/>
</dbReference>
<organism evidence="1 2">
    <name type="scientific">Dentipellis fragilis</name>
    <dbReference type="NCBI Taxonomy" id="205917"/>
    <lineage>
        <taxon>Eukaryota</taxon>
        <taxon>Fungi</taxon>
        <taxon>Dikarya</taxon>
        <taxon>Basidiomycota</taxon>
        <taxon>Agaricomycotina</taxon>
        <taxon>Agaricomycetes</taxon>
        <taxon>Russulales</taxon>
        <taxon>Hericiaceae</taxon>
        <taxon>Dentipellis</taxon>
    </lineage>
</organism>
<name>A0A4Y9Z7W2_9AGAM</name>
<reference evidence="1 2" key="1">
    <citation type="submission" date="2019-02" db="EMBL/GenBank/DDBJ databases">
        <title>Genome sequencing of the rare red list fungi Dentipellis fragilis.</title>
        <authorList>
            <person name="Buettner E."/>
            <person name="Kellner H."/>
        </authorList>
    </citation>
    <scope>NUCLEOTIDE SEQUENCE [LARGE SCALE GENOMIC DNA]</scope>
    <source>
        <strain evidence="1 2">DSM 105465</strain>
    </source>
</reference>
<proteinExistence type="predicted"/>
<dbReference type="AlphaFoldDB" id="A0A4Y9Z7W2"/>